<dbReference type="AlphaFoldDB" id="A0A067T2C3"/>
<dbReference type="SUPFAM" id="SSF56601">
    <property type="entry name" value="beta-lactamase/transpeptidase-like"/>
    <property type="match status" value="1"/>
</dbReference>
<accession>A0A067T2C3</accession>
<protein>
    <recommendedName>
        <fullName evidence="1">Beta-lactamase-related domain-containing protein</fullName>
    </recommendedName>
</protein>
<evidence type="ECO:0000259" key="1">
    <source>
        <dbReference type="Pfam" id="PF00144"/>
    </source>
</evidence>
<reference evidence="3" key="1">
    <citation type="journal article" date="2014" name="Proc. Natl. Acad. Sci. U.S.A.">
        <title>Extensive sampling of basidiomycete genomes demonstrates inadequacy of the white-rot/brown-rot paradigm for wood decay fungi.</title>
        <authorList>
            <person name="Riley R."/>
            <person name="Salamov A.A."/>
            <person name="Brown D.W."/>
            <person name="Nagy L.G."/>
            <person name="Floudas D."/>
            <person name="Held B.W."/>
            <person name="Levasseur A."/>
            <person name="Lombard V."/>
            <person name="Morin E."/>
            <person name="Otillar R."/>
            <person name="Lindquist E.A."/>
            <person name="Sun H."/>
            <person name="LaButti K.M."/>
            <person name="Schmutz J."/>
            <person name="Jabbour D."/>
            <person name="Luo H."/>
            <person name="Baker S.E."/>
            <person name="Pisabarro A.G."/>
            <person name="Walton J.D."/>
            <person name="Blanchette R.A."/>
            <person name="Henrissat B."/>
            <person name="Martin F."/>
            <person name="Cullen D."/>
            <person name="Hibbett D.S."/>
            <person name="Grigoriev I.V."/>
        </authorList>
    </citation>
    <scope>NUCLEOTIDE SEQUENCE [LARGE SCALE GENOMIC DNA]</scope>
    <source>
        <strain evidence="3">CBS 339.88</strain>
    </source>
</reference>
<dbReference type="Pfam" id="PF00144">
    <property type="entry name" value="Beta-lactamase"/>
    <property type="match status" value="1"/>
</dbReference>
<organism evidence="2 3">
    <name type="scientific">Galerina marginata (strain CBS 339.88)</name>
    <dbReference type="NCBI Taxonomy" id="685588"/>
    <lineage>
        <taxon>Eukaryota</taxon>
        <taxon>Fungi</taxon>
        <taxon>Dikarya</taxon>
        <taxon>Basidiomycota</taxon>
        <taxon>Agaricomycotina</taxon>
        <taxon>Agaricomycetes</taxon>
        <taxon>Agaricomycetidae</taxon>
        <taxon>Agaricales</taxon>
        <taxon>Agaricineae</taxon>
        <taxon>Strophariaceae</taxon>
        <taxon>Galerina</taxon>
    </lineage>
</organism>
<dbReference type="STRING" id="685588.A0A067T2C3"/>
<evidence type="ECO:0000313" key="3">
    <source>
        <dbReference type="Proteomes" id="UP000027222"/>
    </source>
</evidence>
<gene>
    <name evidence="2" type="ORF">GALMADRAFT_96063</name>
</gene>
<name>A0A067T2C3_GALM3</name>
<dbReference type="EMBL" id="KL142377">
    <property type="protein sequence ID" value="KDR77296.1"/>
    <property type="molecule type" value="Genomic_DNA"/>
</dbReference>
<dbReference type="InterPro" id="IPR001466">
    <property type="entry name" value="Beta-lactam-related"/>
</dbReference>
<dbReference type="PANTHER" id="PTHR43283">
    <property type="entry name" value="BETA-LACTAMASE-RELATED"/>
    <property type="match status" value="1"/>
</dbReference>
<dbReference type="Proteomes" id="UP000027222">
    <property type="component" value="Unassembled WGS sequence"/>
</dbReference>
<dbReference type="InterPro" id="IPR050789">
    <property type="entry name" value="Diverse_Enzym_Activities"/>
</dbReference>
<dbReference type="HOGENOM" id="CLU_020027_11_1_1"/>
<dbReference type="InterPro" id="IPR012338">
    <property type="entry name" value="Beta-lactam/transpept-like"/>
</dbReference>
<evidence type="ECO:0000313" key="2">
    <source>
        <dbReference type="EMBL" id="KDR77296.1"/>
    </source>
</evidence>
<feature type="domain" description="Beta-lactamase-related" evidence="1">
    <location>
        <begin position="12"/>
        <end position="384"/>
    </location>
</feature>
<dbReference type="PANTHER" id="PTHR43283:SF3">
    <property type="entry name" value="BETA-LACTAMASE FAMILY PROTEIN (AFU_ORTHOLOGUE AFUA_5G07500)"/>
    <property type="match status" value="1"/>
</dbReference>
<keyword evidence="3" id="KW-1185">Reference proteome</keyword>
<sequence>MVHLSEKAKIALDELLSEATEKGRVPGASFAVATADDDLYFGAAGLKSFSEPSAGNVDDKSIFWICSMTKIVVTLALLQLIEEGKIDYETPVVDIIPEMANPVVIDDIMSETSGYKPAQKPILIKHLINHSSGLFYSQIGKVTPDDLGPAYTSIGYGGDHSVAQFFKLIRRGYPSVPLAFEPGTNWMYGWSCDIIGFVVERISGKSLQEFCKERIFEPLGMATTTFYLTPELRENLVQMTYRRKDGKLEKWTNQLGTIEQDPEKMHVLLGGIGLYSGLKDYLTLLRHLLLINSGLAKNPILTIDKVSSLFKPSIVPHGSTNIELFTGWKDVSFGVGLCLATEDWPGRRKRGSGFWYGWAGTYYFMDPVTGIAVVYGTQVAPTGDVEVIRLWENLERATYAGLEN</sequence>
<dbReference type="Gene3D" id="3.40.710.10">
    <property type="entry name" value="DD-peptidase/beta-lactamase superfamily"/>
    <property type="match status" value="1"/>
</dbReference>
<proteinExistence type="predicted"/>
<dbReference type="OrthoDB" id="428260at2759"/>